<evidence type="ECO:0000313" key="2">
    <source>
        <dbReference type="Proteomes" id="UP000790833"/>
    </source>
</evidence>
<protein>
    <submittedName>
        <fullName evidence="1">Uncharacterized protein</fullName>
    </submittedName>
</protein>
<keyword evidence="2" id="KW-1185">Reference proteome</keyword>
<dbReference type="AlphaFoldDB" id="A0A9P7V6E5"/>
<dbReference type="EMBL" id="JAHMUF010000021">
    <property type="protein sequence ID" value="KAG7191987.1"/>
    <property type="molecule type" value="Genomic_DNA"/>
</dbReference>
<accession>A0A9P7V6E5</accession>
<dbReference type="RefSeq" id="XP_043047538.1">
    <property type="nucleotide sequence ID" value="XM_043193351.1"/>
</dbReference>
<name>A0A9P7V6E5_9ASCO</name>
<comment type="caution">
    <text evidence="1">The sequence shown here is derived from an EMBL/GenBank/DDBJ whole genome shotgun (WGS) entry which is preliminary data.</text>
</comment>
<organism evidence="1 2">
    <name type="scientific">Scheffersomyces spartinae</name>
    <dbReference type="NCBI Taxonomy" id="45513"/>
    <lineage>
        <taxon>Eukaryota</taxon>
        <taxon>Fungi</taxon>
        <taxon>Dikarya</taxon>
        <taxon>Ascomycota</taxon>
        <taxon>Saccharomycotina</taxon>
        <taxon>Pichiomycetes</taxon>
        <taxon>Debaryomycetaceae</taxon>
        <taxon>Scheffersomyces</taxon>
    </lineage>
</organism>
<dbReference type="GeneID" id="66115968"/>
<dbReference type="OrthoDB" id="548474at2759"/>
<reference evidence="1" key="1">
    <citation type="submission" date="2021-03" db="EMBL/GenBank/DDBJ databases">
        <authorList>
            <person name="Palmer J.M."/>
        </authorList>
    </citation>
    <scope>NUCLEOTIDE SEQUENCE</scope>
    <source>
        <strain evidence="1">ARV_011</strain>
    </source>
</reference>
<proteinExistence type="predicted"/>
<dbReference type="Proteomes" id="UP000790833">
    <property type="component" value="Unassembled WGS sequence"/>
</dbReference>
<evidence type="ECO:0000313" key="1">
    <source>
        <dbReference type="EMBL" id="KAG7191987.1"/>
    </source>
</evidence>
<gene>
    <name evidence="1" type="ORF">KQ657_002594</name>
</gene>
<sequence>MKETNAELKLEIERLKHELLGSPPEEDRDEIMDDIQLYKDSIDENIVVLDHQKAKIRSIESELSKRGIPVHKEGIYL</sequence>